<proteinExistence type="predicted"/>
<comment type="caution">
    <text evidence="1">The sequence shown here is derived from an EMBL/GenBank/DDBJ whole genome shotgun (WGS) entry which is preliminary data.</text>
</comment>
<name>A0A328KG40_9LACT</name>
<dbReference type="AlphaFoldDB" id="A0A328KG40"/>
<evidence type="ECO:0000313" key="1">
    <source>
        <dbReference type="EMBL" id="RAN61387.1"/>
    </source>
</evidence>
<evidence type="ECO:0000313" key="2">
    <source>
        <dbReference type="Proteomes" id="UP000249099"/>
    </source>
</evidence>
<dbReference type="InterPro" id="IPR027417">
    <property type="entry name" value="P-loop_NTPase"/>
</dbReference>
<dbReference type="Gene3D" id="3.40.50.300">
    <property type="entry name" value="P-loop containing nucleotide triphosphate hydrolases"/>
    <property type="match status" value="1"/>
</dbReference>
<organism evidence="1 2">
    <name type="scientific">Dolosigranulum pigrum</name>
    <dbReference type="NCBI Taxonomy" id="29394"/>
    <lineage>
        <taxon>Bacteria</taxon>
        <taxon>Bacillati</taxon>
        <taxon>Bacillota</taxon>
        <taxon>Bacilli</taxon>
        <taxon>Lactobacillales</taxon>
        <taxon>Carnobacteriaceae</taxon>
        <taxon>Dolosigranulum</taxon>
    </lineage>
</organism>
<protein>
    <recommendedName>
        <fullName evidence="3">Dephospho-CoA kinase</fullName>
    </recommendedName>
</protein>
<dbReference type="EMBL" id="NAQV01000058">
    <property type="protein sequence ID" value="RAN61387.1"/>
    <property type="molecule type" value="Genomic_DNA"/>
</dbReference>
<evidence type="ECO:0008006" key="3">
    <source>
        <dbReference type="Google" id="ProtNLM"/>
    </source>
</evidence>
<sequence length="198" mass="23190">MIKIALMGKMRSGKDMVAKMIDQEIGHAISCEQYAFADGIKDILLDYFLEDVIELDKQGKKPRHHLQHIGQELRKLNEGVWIGYLDRTIKENAHLHKEAGYLDRCVIITDVRQPNEHFYVKNLGYHIIKIDANDETRIKRMEDLNEIDGSTAEQMQHETEKYIDSLTYDYVIHNDGSLESLKWKVQKVLKDIMAKERY</sequence>
<reference evidence="1 2" key="1">
    <citation type="submission" date="2017-03" db="EMBL/GenBank/DDBJ databases">
        <title>wgs assembly of Dolosigranulum pigrum KPL CDC strains.</title>
        <authorList>
            <person name="Brugger S.D."/>
            <person name="Pettigrew M."/>
            <person name="Kong Y."/>
            <person name="Lemon K.P."/>
        </authorList>
    </citation>
    <scope>NUCLEOTIDE SEQUENCE [LARGE SCALE GENOMIC DNA]</scope>
    <source>
        <strain evidence="1 2">KPL1931_CDC4294-98</strain>
    </source>
</reference>
<dbReference type="RefSeq" id="WP_112790589.1">
    <property type="nucleotide sequence ID" value="NZ_NAQV01000058.1"/>
</dbReference>
<dbReference type="Proteomes" id="UP000249099">
    <property type="component" value="Unassembled WGS sequence"/>
</dbReference>
<accession>A0A328KG40</accession>
<gene>
    <name evidence="1" type="ORF">B8A44_09505</name>
</gene>
<dbReference type="SUPFAM" id="SSF52540">
    <property type="entry name" value="P-loop containing nucleoside triphosphate hydrolases"/>
    <property type="match status" value="1"/>
</dbReference>